<evidence type="ECO:0000256" key="11">
    <source>
        <dbReference type="ARBA" id="ARBA00022989"/>
    </source>
</evidence>
<dbReference type="Pfam" id="PF06455">
    <property type="entry name" value="NADH5_C"/>
    <property type="match status" value="1"/>
</dbReference>
<keyword evidence="10" id="KW-0249">Electron transport</keyword>
<feature type="domain" description="NADH-Ubiquinone oxidoreductase (complex I) chain 5 N-terminal" evidence="19">
    <location>
        <begin position="43"/>
        <end position="91"/>
    </location>
</feature>
<protein>
    <recommendedName>
        <fullName evidence="4 17">NADH-ubiquinone oxidoreductase chain 5</fullName>
        <ecNumber evidence="3 17">7.1.1.2</ecNumber>
    </recommendedName>
</protein>
<keyword evidence="5 17" id="KW-0813">Transport</keyword>
<evidence type="ECO:0000259" key="18">
    <source>
        <dbReference type="Pfam" id="PF00361"/>
    </source>
</evidence>
<keyword evidence="12 17" id="KW-0520">NAD</keyword>
<feature type="transmembrane region" description="Helical" evidence="17">
    <location>
        <begin position="453"/>
        <end position="473"/>
    </location>
</feature>
<evidence type="ECO:0000256" key="6">
    <source>
        <dbReference type="ARBA" id="ARBA00022660"/>
    </source>
</evidence>
<evidence type="ECO:0000256" key="1">
    <source>
        <dbReference type="ARBA" id="ARBA00003257"/>
    </source>
</evidence>
<comment type="subcellular location">
    <subcellularLocation>
        <location evidence="2">Mitochondrion inner membrane</location>
        <topology evidence="2">Multi-pass membrane protein</topology>
    </subcellularLocation>
</comment>
<feature type="transmembrane region" description="Helical" evidence="17">
    <location>
        <begin position="57"/>
        <end position="77"/>
    </location>
</feature>
<comment type="similarity">
    <text evidence="17">Belongs to the complex I subunit 5 family.</text>
</comment>
<dbReference type="GO" id="GO:0042773">
    <property type="term" value="P:ATP synthesis coupled electron transport"/>
    <property type="evidence" value="ECO:0007669"/>
    <property type="project" value="InterPro"/>
</dbReference>
<evidence type="ECO:0000259" key="19">
    <source>
        <dbReference type="Pfam" id="PF00662"/>
    </source>
</evidence>
<keyword evidence="6" id="KW-0679">Respiratory chain</keyword>
<feature type="domain" description="NADH:quinone oxidoreductase/Mrp antiporter transmembrane" evidence="18">
    <location>
        <begin position="108"/>
        <end position="387"/>
    </location>
</feature>
<evidence type="ECO:0000256" key="4">
    <source>
        <dbReference type="ARBA" id="ARBA00021096"/>
    </source>
</evidence>
<evidence type="ECO:0000313" key="21">
    <source>
        <dbReference type="EMBL" id="QQJ94256.1"/>
    </source>
</evidence>
<feature type="transmembrane region" description="Helical" evidence="17">
    <location>
        <begin position="330"/>
        <end position="354"/>
    </location>
</feature>
<geneLocation type="mitochondrion" evidence="21"/>
<feature type="transmembrane region" description="Helical" evidence="17">
    <location>
        <begin position="479"/>
        <end position="504"/>
    </location>
</feature>
<evidence type="ECO:0000256" key="3">
    <source>
        <dbReference type="ARBA" id="ARBA00012944"/>
    </source>
</evidence>
<feature type="transmembrane region" description="Helical" evidence="17">
    <location>
        <begin position="241"/>
        <end position="262"/>
    </location>
</feature>
<feature type="transmembrane region" description="Helical" evidence="17">
    <location>
        <begin position="366"/>
        <end position="387"/>
    </location>
</feature>
<evidence type="ECO:0000256" key="8">
    <source>
        <dbReference type="ARBA" id="ARBA00022792"/>
    </source>
</evidence>
<evidence type="ECO:0000256" key="14">
    <source>
        <dbReference type="ARBA" id="ARBA00023128"/>
    </source>
</evidence>
<feature type="transmembrane region" description="Helical" evidence="17">
    <location>
        <begin position="152"/>
        <end position="170"/>
    </location>
</feature>
<dbReference type="PANTHER" id="PTHR42829">
    <property type="entry name" value="NADH-UBIQUINONE OXIDOREDUCTASE CHAIN 5"/>
    <property type="match status" value="1"/>
</dbReference>
<keyword evidence="8" id="KW-0999">Mitochondrion inner membrane</keyword>
<comment type="function">
    <text evidence="17">Core subunit of the mitochondrial membrane respiratory chain NADH dehydrogenase (Complex I) which catalyzes electron transfer from NADH through the respiratory chain, using ubiquinone as an electron acceptor. Essential for the catalytic activity and assembly of complex I.</text>
</comment>
<name>A0A7T7A9G5_9MYRI</name>
<evidence type="ECO:0000256" key="7">
    <source>
        <dbReference type="ARBA" id="ARBA00022692"/>
    </source>
</evidence>
<comment type="function">
    <text evidence="1">Core subunit of the mitochondrial membrane respiratory chain NADH dehydrogenase (Complex I) that is believed to belong to the minimal assembly required for catalysis. Complex I functions in the transfer of electrons from NADH to the respiratory chain. The immediate electron acceptor for the enzyme is believed to be ubiquinone.</text>
</comment>
<organism evidence="21">
    <name type="scientific">Spirobolus bungii</name>
    <dbReference type="NCBI Taxonomy" id="2798518"/>
    <lineage>
        <taxon>Eukaryota</taxon>
        <taxon>Metazoa</taxon>
        <taxon>Ecdysozoa</taxon>
        <taxon>Arthropoda</taxon>
        <taxon>Myriapoda</taxon>
        <taxon>Diplopoda</taxon>
        <taxon>Helminthomorpha</taxon>
        <taxon>Spirobolidae</taxon>
        <taxon>Spirobolus</taxon>
    </lineage>
</organism>
<feature type="transmembrane region" description="Helical" evidence="17">
    <location>
        <begin position="213"/>
        <end position="235"/>
    </location>
</feature>
<feature type="domain" description="NADH dehydrogenase subunit 5 C-terminal" evidence="20">
    <location>
        <begin position="390"/>
        <end position="566"/>
    </location>
</feature>
<evidence type="ECO:0000259" key="20">
    <source>
        <dbReference type="Pfam" id="PF06455"/>
    </source>
</evidence>
<keyword evidence="13 17" id="KW-0830">Ubiquinone</keyword>
<feature type="transmembrane region" description="Helical" evidence="17">
    <location>
        <begin position="269"/>
        <end position="295"/>
    </location>
</feature>
<reference evidence="21" key="1">
    <citation type="submission" date="2020-07" db="EMBL/GenBank/DDBJ databases">
        <authorList>
            <person name="Xu H."/>
            <person name="Liu H."/>
            <person name="Ruan H."/>
        </authorList>
    </citation>
    <scope>NUCLEOTIDE SEQUENCE</scope>
</reference>
<evidence type="ECO:0000256" key="9">
    <source>
        <dbReference type="ARBA" id="ARBA00022967"/>
    </source>
</evidence>
<dbReference type="GO" id="GO:0015990">
    <property type="term" value="P:electron transport coupled proton transport"/>
    <property type="evidence" value="ECO:0007669"/>
    <property type="project" value="TreeGrafter"/>
</dbReference>
<dbReference type="AlphaFoldDB" id="A0A7T7A9G5"/>
<sequence>MWLLSMGSVWSAVLGVASLACFFAGVVELLYGMSLVISWSFVGLGSLNMSVVVLLDYMSLVFCGAVLFITGVVLRYSEFYMGMEVGKSRFFYLVLLFVGSMLVVILSPSFLSLLLGWDGLGLVSYCLVIYYQNGKSYSAGFLTIMSNRLGDVGLLLAIGGLMGYGSWSFYGLWSSLYWWIAWCVLLAGMTKSAQVPFAAWLPAAMAAPTPVSALVHSSTLVTAGVYLLIRFTWFVGGEEHFMVFIMYAGLVTMSLAGWAAVFEWDLSSVIALSTLSQLGLMMVVVGVGGFGLAFFHLTTHAMFKALLFLGAGSVIHSMGGNQDLRVMGSVVGGLPLTSVMMGLASLALCGFPFLAGFYSSDMVLDYMMAGYLGWFGVILMLVGTLFTWLYTVRLVWVVMGGWWLNSVVSSLMDDESGYTTPMLFLAMGAVLSGSGLSWAILPLPGVDWYYSEISLVPAILVLLGVVGGYILSFSNVSEFVAVSGASGVSSGLVGLFFISGAVLISKPLRLGEGVISLVDRGWGEVLGGQGAHQMWGLTSYYLQWVQENTVKVFLMVGLGWAMLFILV</sequence>
<gene>
    <name evidence="21" type="primary">ND5</name>
</gene>
<dbReference type="InterPro" id="IPR001516">
    <property type="entry name" value="Proton_antipo_N"/>
</dbReference>
<dbReference type="EMBL" id="MT767838">
    <property type="protein sequence ID" value="QQJ94256.1"/>
    <property type="molecule type" value="Genomic_DNA"/>
</dbReference>
<feature type="transmembrane region" description="Helical" evidence="17">
    <location>
        <begin position="89"/>
        <end position="107"/>
    </location>
</feature>
<feature type="transmembrane region" description="Helical" evidence="17">
    <location>
        <begin position="549"/>
        <end position="566"/>
    </location>
</feature>
<keyword evidence="11 17" id="KW-1133">Transmembrane helix</keyword>
<dbReference type="GO" id="GO:0008137">
    <property type="term" value="F:NADH dehydrogenase (ubiquinone) activity"/>
    <property type="evidence" value="ECO:0007669"/>
    <property type="project" value="UniProtKB-EC"/>
</dbReference>
<feature type="transmembrane region" description="Helical" evidence="17">
    <location>
        <begin position="418"/>
        <end position="441"/>
    </location>
</feature>
<keyword evidence="14 17" id="KW-0496">Mitochondrion</keyword>
<keyword evidence="15 17" id="KW-0472">Membrane</keyword>
<keyword evidence="7 17" id="KW-0812">Transmembrane</keyword>
<evidence type="ECO:0000256" key="10">
    <source>
        <dbReference type="ARBA" id="ARBA00022982"/>
    </source>
</evidence>
<feature type="transmembrane region" description="Helical" evidence="17">
    <location>
        <begin position="12"/>
        <end position="37"/>
    </location>
</feature>
<evidence type="ECO:0000256" key="13">
    <source>
        <dbReference type="ARBA" id="ARBA00023075"/>
    </source>
</evidence>
<feature type="transmembrane region" description="Helical" evidence="17">
    <location>
        <begin position="113"/>
        <end position="131"/>
    </location>
</feature>
<evidence type="ECO:0000256" key="16">
    <source>
        <dbReference type="ARBA" id="ARBA00049551"/>
    </source>
</evidence>
<dbReference type="RefSeq" id="YP_010138748.1">
    <property type="nucleotide sequence ID" value="NC_056899.1"/>
</dbReference>
<dbReference type="InterPro" id="IPR010934">
    <property type="entry name" value="NADH_DH_su5_C"/>
</dbReference>
<dbReference type="PRINTS" id="PR01434">
    <property type="entry name" value="NADHDHGNASE5"/>
</dbReference>
<feature type="transmembrane region" description="Helical" evidence="17">
    <location>
        <begin position="301"/>
        <end position="318"/>
    </location>
</feature>
<dbReference type="InterPro" id="IPR003945">
    <property type="entry name" value="NU5C-like"/>
</dbReference>
<comment type="catalytic activity">
    <reaction evidence="16 17">
        <text>a ubiquinone + NADH + 5 H(+)(in) = a ubiquinol + NAD(+) + 4 H(+)(out)</text>
        <dbReference type="Rhea" id="RHEA:29091"/>
        <dbReference type="Rhea" id="RHEA-COMP:9565"/>
        <dbReference type="Rhea" id="RHEA-COMP:9566"/>
        <dbReference type="ChEBI" id="CHEBI:15378"/>
        <dbReference type="ChEBI" id="CHEBI:16389"/>
        <dbReference type="ChEBI" id="CHEBI:17976"/>
        <dbReference type="ChEBI" id="CHEBI:57540"/>
        <dbReference type="ChEBI" id="CHEBI:57945"/>
        <dbReference type="EC" id="7.1.1.2"/>
    </reaction>
</comment>
<accession>A0A7T7A9G5</accession>
<evidence type="ECO:0000256" key="2">
    <source>
        <dbReference type="ARBA" id="ARBA00004448"/>
    </source>
</evidence>
<evidence type="ECO:0000256" key="15">
    <source>
        <dbReference type="ARBA" id="ARBA00023136"/>
    </source>
</evidence>
<dbReference type="CTD" id="4540"/>
<dbReference type="GeneID" id="67131936"/>
<dbReference type="InterPro" id="IPR001750">
    <property type="entry name" value="ND/Mrp_TM"/>
</dbReference>
<dbReference type="Pfam" id="PF00361">
    <property type="entry name" value="Proton_antipo_M"/>
    <property type="match status" value="1"/>
</dbReference>
<proteinExistence type="inferred from homology"/>
<feature type="transmembrane region" description="Helical" evidence="17">
    <location>
        <begin position="176"/>
        <end position="201"/>
    </location>
</feature>
<dbReference type="EC" id="7.1.1.2" evidence="3 17"/>
<keyword evidence="9" id="KW-1278">Translocase</keyword>
<dbReference type="GO" id="GO:0005743">
    <property type="term" value="C:mitochondrial inner membrane"/>
    <property type="evidence" value="ECO:0007669"/>
    <property type="project" value="UniProtKB-SubCell"/>
</dbReference>
<evidence type="ECO:0000256" key="17">
    <source>
        <dbReference type="RuleBase" id="RU003404"/>
    </source>
</evidence>
<dbReference type="PANTHER" id="PTHR42829:SF2">
    <property type="entry name" value="NADH-UBIQUINONE OXIDOREDUCTASE CHAIN 5"/>
    <property type="match status" value="1"/>
</dbReference>
<evidence type="ECO:0000256" key="5">
    <source>
        <dbReference type="ARBA" id="ARBA00022448"/>
    </source>
</evidence>
<dbReference type="Pfam" id="PF00662">
    <property type="entry name" value="Proton_antipo_N"/>
    <property type="match status" value="1"/>
</dbReference>
<dbReference type="GO" id="GO:0003954">
    <property type="term" value="F:NADH dehydrogenase activity"/>
    <property type="evidence" value="ECO:0007669"/>
    <property type="project" value="TreeGrafter"/>
</dbReference>
<evidence type="ECO:0000256" key="12">
    <source>
        <dbReference type="ARBA" id="ARBA00023027"/>
    </source>
</evidence>